<name>Q12PF2_SHEDO</name>
<dbReference type="InterPro" id="IPR009057">
    <property type="entry name" value="Homeodomain-like_sf"/>
</dbReference>
<keyword evidence="3" id="KW-0804">Transcription</keyword>
<reference evidence="6 7" key="1">
    <citation type="submission" date="2006-03" db="EMBL/GenBank/DDBJ databases">
        <title>Complete sequence of Shewanella denitrificans OS217.</title>
        <authorList>
            <consortium name="US DOE Joint Genome Institute"/>
            <person name="Copeland A."/>
            <person name="Lucas S."/>
            <person name="Lapidus A."/>
            <person name="Barry K."/>
            <person name="Detter J.C."/>
            <person name="Glavina del Rio T."/>
            <person name="Hammon N."/>
            <person name="Israni S."/>
            <person name="Dalin E."/>
            <person name="Tice H."/>
            <person name="Pitluck S."/>
            <person name="Brettin T."/>
            <person name="Bruce D."/>
            <person name="Han C."/>
            <person name="Tapia R."/>
            <person name="Gilna P."/>
            <person name="Kiss H."/>
            <person name="Schmutz J."/>
            <person name="Larimer F."/>
            <person name="Land M."/>
            <person name="Hauser L."/>
            <person name="Kyrpides N."/>
            <person name="Lykidis A."/>
            <person name="Richardson P."/>
        </authorList>
    </citation>
    <scope>NUCLEOTIDE SEQUENCE [LARGE SCALE GENOMIC DNA]</scope>
    <source>
        <strain evidence="7">OS217 / ATCC BAA-1090 / DSM 15013</strain>
    </source>
</reference>
<keyword evidence="7" id="KW-1185">Reference proteome</keyword>
<dbReference type="InterPro" id="IPR001647">
    <property type="entry name" value="HTH_TetR"/>
</dbReference>
<dbReference type="Proteomes" id="UP000001982">
    <property type="component" value="Chromosome"/>
</dbReference>
<dbReference type="HOGENOM" id="CLU_069356_28_1_6"/>
<feature type="DNA-binding region" description="H-T-H motif" evidence="4">
    <location>
        <begin position="29"/>
        <end position="48"/>
    </location>
</feature>
<dbReference type="OrthoDB" id="4541465at2"/>
<feature type="domain" description="HTH tetR-type" evidence="5">
    <location>
        <begin position="6"/>
        <end position="66"/>
    </location>
</feature>
<dbReference type="Pfam" id="PF16925">
    <property type="entry name" value="TetR_C_13"/>
    <property type="match status" value="1"/>
</dbReference>
<dbReference type="InterPro" id="IPR011075">
    <property type="entry name" value="TetR_C"/>
</dbReference>
<dbReference type="PANTHER" id="PTHR47506">
    <property type="entry name" value="TRANSCRIPTIONAL REGULATORY PROTEIN"/>
    <property type="match status" value="1"/>
</dbReference>
<organism evidence="6 7">
    <name type="scientific">Shewanella denitrificans (strain OS217 / ATCC BAA-1090 / DSM 15013)</name>
    <dbReference type="NCBI Taxonomy" id="318161"/>
    <lineage>
        <taxon>Bacteria</taxon>
        <taxon>Pseudomonadati</taxon>
        <taxon>Pseudomonadota</taxon>
        <taxon>Gammaproteobacteria</taxon>
        <taxon>Alteromonadales</taxon>
        <taxon>Shewanellaceae</taxon>
        <taxon>Shewanella</taxon>
    </lineage>
</organism>
<dbReference type="GO" id="GO:0003677">
    <property type="term" value="F:DNA binding"/>
    <property type="evidence" value="ECO:0007669"/>
    <property type="project" value="UniProtKB-UniRule"/>
</dbReference>
<keyword evidence="2 4" id="KW-0238">DNA-binding</keyword>
<dbReference type="PROSITE" id="PS50977">
    <property type="entry name" value="HTH_TETR_2"/>
    <property type="match status" value="1"/>
</dbReference>
<dbReference type="eggNOG" id="COG1309">
    <property type="taxonomic scope" value="Bacteria"/>
</dbReference>
<sequence>MKTSTQDTRQHILDTGYQLIACRGFVSVGLSELLNHAQVPKGSFYHYFKSKEQFGEALIEYYFDNYQQQLHSQFANLEGSAYDRLMNYWQCWMTSQADNYSSQKCLVVKLSAEVADLSEPMRIALLKGTQIVQLAISDCIKAGITDGSIKETNSDDTAKLLYHLWIGASLMAKLSKTDSGLQQAMATTELLLKPGG</sequence>
<gene>
    <name evidence="6" type="ordered locus">Sden_1388</name>
</gene>
<evidence type="ECO:0000256" key="3">
    <source>
        <dbReference type="ARBA" id="ARBA00023163"/>
    </source>
</evidence>
<dbReference type="PANTHER" id="PTHR47506:SF6">
    <property type="entry name" value="HTH-TYPE TRANSCRIPTIONAL REPRESSOR NEMR"/>
    <property type="match status" value="1"/>
</dbReference>
<dbReference type="KEGG" id="sdn:Sden_1388"/>
<dbReference type="Gene3D" id="1.10.357.10">
    <property type="entry name" value="Tetracycline Repressor, domain 2"/>
    <property type="match status" value="1"/>
</dbReference>
<evidence type="ECO:0000313" key="6">
    <source>
        <dbReference type="EMBL" id="ABE54674.1"/>
    </source>
</evidence>
<keyword evidence="1" id="KW-0805">Transcription regulation</keyword>
<evidence type="ECO:0000259" key="5">
    <source>
        <dbReference type="PROSITE" id="PS50977"/>
    </source>
</evidence>
<evidence type="ECO:0000256" key="2">
    <source>
        <dbReference type="ARBA" id="ARBA00023125"/>
    </source>
</evidence>
<evidence type="ECO:0000313" key="7">
    <source>
        <dbReference type="Proteomes" id="UP000001982"/>
    </source>
</evidence>
<dbReference type="SUPFAM" id="SSF48498">
    <property type="entry name" value="Tetracyclin repressor-like, C-terminal domain"/>
    <property type="match status" value="1"/>
</dbReference>
<dbReference type="Pfam" id="PF00440">
    <property type="entry name" value="TetR_N"/>
    <property type="match status" value="1"/>
</dbReference>
<protein>
    <submittedName>
        <fullName evidence="6">Transcriptional regulator, TetR family</fullName>
    </submittedName>
</protein>
<dbReference type="AlphaFoldDB" id="Q12PF2"/>
<dbReference type="STRING" id="318161.Sden_1388"/>
<accession>Q12PF2</accession>
<dbReference type="RefSeq" id="WP_011495832.1">
    <property type="nucleotide sequence ID" value="NC_007954.1"/>
</dbReference>
<proteinExistence type="predicted"/>
<dbReference type="EMBL" id="CP000302">
    <property type="protein sequence ID" value="ABE54674.1"/>
    <property type="molecule type" value="Genomic_DNA"/>
</dbReference>
<evidence type="ECO:0000256" key="1">
    <source>
        <dbReference type="ARBA" id="ARBA00023015"/>
    </source>
</evidence>
<dbReference type="InterPro" id="IPR036271">
    <property type="entry name" value="Tet_transcr_reg_TetR-rel_C_sf"/>
</dbReference>
<evidence type="ECO:0000256" key="4">
    <source>
        <dbReference type="PROSITE-ProRule" id="PRU00335"/>
    </source>
</evidence>
<dbReference type="SUPFAM" id="SSF46689">
    <property type="entry name" value="Homeodomain-like"/>
    <property type="match status" value="1"/>
</dbReference>